<feature type="domain" description="Chorismate mutase" evidence="7">
    <location>
        <begin position="1"/>
        <end position="99"/>
    </location>
</feature>
<dbReference type="EMBL" id="VWPH01000013">
    <property type="protein sequence ID" value="KAA5829214.1"/>
    <property type="molecule type" value="Genomic_DNA"/>
</dbReference>
<dbReference type="GO" id="GO:0004106">
    <property type="term" value="F:chorismate mutase activity"/>
    <property type="evidence" value="ECO:0007669"/>
    <property type="project" value="UniProtKB-EC"/>
</dbReference>
<dbReference type="PROSITE" id="PS51168">
    <property type="entry name" value="CHORISMATE_MUT_2"/>
    <property type="match status" value="1"/>
</dbReference>
<accession>A0A5M7BPM0</accession>
<dbReference type="RefSeq" id="WP_150069498.1">
    <property type="nucleotide sequence ID" value="NZ_VWPH01000013.1"/>
</dbReference>
<evidence type="ECO:0000259" key="7">
    <source>
        <dbReference type="PROSITE" id="PS51168"/>
    </source>
</evidence>
<dbReference type="AlphaFoldDB" id="A0A5M7BPM0"/>
<sequence length="181" mass="19936">MRSLLVAGAVIVALATPAHADPGSLDPLLHSAAERVATSDQVAAAKWGTGQPIDDPAREEQVLDAVARKSVELGLDPAESKRIFRDQIEASKVVQRALHDYWAAHPEEQPTDRPDLGEVRPIIDRLNNEILLELRDTQQLREHRSCNGRLAGAFNRTRTDLRLDHLHTTGLARAIPSLCRS</sequence>
<evidence type="ECO:0000313" key="8">
    <source>
        <dbReference type="EMBL" id="KAA5829214.1"/>
    </source>
</evidence>
<evidence type="ECO:0000313" key="9">
    <source>
        <dbReference type="Proteomes" id="UP000323946"/>
    </source>
</evidence>
<feature type="chain" id="PRO_5024280132" description="Chorismate mutase" evidence="6">
    <location>
        <begin position="21"/>
        <end position="181"/>
    </location>
</feature>
<dbReference type="InterPro" id="IPR051331">
    <property type="entry name" value="Chorismate_mutase-related"/>
</dbReference>
<dbReference type="EC" id="5.4.99.5" evidence="2 5"/>
<dbReference type="Proteomes" id="UP000323946">
    <property type="component" value="Unassembled WGS sequence"/>
</dbReference>
<dbReference type="InterPro" id="IPR036979">
    <property type="entry name" value="CM_dom_sf"/>
</dbReference>
<dbReference type="InterPro" id="IPR002701">
    <property type="entry name" value="CM_II_prokaryot"/>
</dbReference>
<comment type="caution">
    <text evidence="8">The sequence shown here is derived from an EMBL/GenBank/DDBJ whole genome shotgun (WGS) entry which is preliminary data.</text>
</comment>
<keyword evidence="9" id="KW-1185">Reference proteome</keyword>
<dbReference type="GO" id="GO:0009697">
    <property type="term" value="P:salicylic acid biosynthetic process"/>
    <property type="evidence" value="ECO:0007669"/>
    <property type="project" value="TreeGrafter"/>
</dbReference>
<dbReference type="OrthoDB" id="3825510at2"/>
<dbReference type="NCBIfam" id="NF006741">
    <property type="entry name" value="PRK09269.1"/>
    <property type="match status" value="1"/>
</dbReference>
<protein>
    <recommendedName>
        <fullName evidence="2 5">Chorismate mutase</fullName>
        <ecNumber evidence="2 5">5.4.99.5</ecNumber>
    </recommendedName>
</protein>
<reference evidence="8 9" key="1">
    <citation type="submission" date="2019-09" db="EMBL/GenBank/DDBJ databases">
        <title>Draft genome sequence of the thermophilic Saccharopolyspora hirsuta VKM Ac-666T.</title>
        <authorList>
            <person name="Lobastova T.G."/>
            <person name="Fokina V."/>
            <person name="Bragin E.Y."/>
            <person name="Shtratnikova V.Y."/>
            <person name="Starodumova I.P."/>
            <person name="Tarlachkov S.V."/>
            <person name="Donova M.V."/>
        </authorList>
    </citation>
    <scope>NUCLEOTIDE SEQUENCE [LARGE SCALE GENOMIC DNA]</scope>
    <source>
        <strain evidence="8 9">VKM Ac-666</strain>
    </source>
</reference>
<dbReference type="GO" id="GO:0046417">
    <property type="term" value="P:chorismate metabolic process"/>
    <property type="evidence" value="ECO:0007669"/>
    <property type="project" value="InterPro"/>
</dbReference>
<dbReference type="PANTHER" id="PTHR38041:SF2">
    <property type="entry name" value="SECRETED CHORISMATE MUTASE"/>
    <property type="match status" value="1"/>
</dbReference>
<evidence type="ECO:0000256" key="5">
    <source>
        <dbReference type="PIRNR" id="PIRNR026640"/>
    </source>
</evidence>
<proteinExistence type="predicted"/>
<dbReference type="PANTHER" id="PTHR38041">
    <property type="entry name" value="CHORISMATE MUTASE"/>
    <property type="match status" value="1"/>
</dbReference>
<dbReference type="NCBIfam" id="TIGR01806">
    <property type="entry name" value="CM_mono2"/>
    <property type="match status" value="1"/>
</dbReference>
<evidence type="ECO:0000256" key="1">
    <source>
        <dbReference type="ARBA" id="ARBA00004817"/>
    </source>
</evidence>
<evidence type="ECO:0000256" key="6">
    <source>
        <dbReference type="SAM" id="SignalP"/>
    </source>
</evidence>
<dbReference type="InterPro" id="IPR008240">
    <property type="entry name" value="Chorismate_mutase_periplasmic"/>
</dbReference>
<dbReference type="Pfam" id="PF01817">
    <property type="entry name" value="CM_2"/>
    <property type="match status" value="1"/>
</dbReference>
<dbReference type="InterPro" id="IPR036263">
    <property type="entry name" value="Chorismate_II_sf"/>
</dbReference>
<keyword evidence="4 5" id="KW-0413">Isomerase</keyword>
<evidence type="ECO:0000256" key="4">
    <source>
        <dbReference type="ARBA" id="ARBA00023235"/>
    </source>
</evidence>
<dbReference type="SMR" id="A0A5M7BPM0"/>
<gene>
    <name evidence="8" type="ORF">F1721_26480</name>
</gene>
<comment type="catalytic activity">
    <reaction evidence="5">
        <text>chorismate = prephenate</text>
        <dbReference type="Rhea" id="RHEA:13897"/>
        <dbReference type="ChEBI" id="CHEBI:29748"/>
        <dbReference type="ChEBI" id="CHEBI:29934"/>
        <dbReference type="EC" id="5.4.99.5"/>
    </reaction>
</comment>
<name>A0A5M7BPM0_SACHI</name>
<dbReference type="UniPathway" id="UPA00120">
    <property type="reaction ID" value="UER00203"/>
</dbReference>
<dbReference type="SUPFAM" id="SSF48600">
    <property type="entry name" value="Chorismate mutase II"/>
    <property type="match status" value="1"/>
</dbReference>
<evidence type="ECO:0000256" key="3">
    <source>
        <dbReference type="ARBA" id="ARBA00022729"/>
    </source>
</evidence>
<comment type="function">
    <text evidence="5">Catalyzes the Claisen rearrangement of chorismate to prephenate.</text>
</comment>
<organism evidence="8 9">
    <name type="scientific">Saccharopolyspora hirsuta</name>
    <dbReference type="NCBI Taxonomy" id="1837"/>
    <lineage>
        <taxon>Bacteria</taxon>
        <taxon>Bacillati</taxon>
        <taxon>Actinomycetota</taxon>
        <taxon>Actinomycetes</taxon>
        <taxon>Pseudonocardiales</taxon>
        <taxon>Pseudonocardiaceae</taxon>
        <taxon>Saccharopolyspora</taxon>
    </lineage>
</organism>
<dbReference type="SMART" id="SM00830">
    <property type="entry name" value="CM_2"/>
    <property type="match status" value="1"/>
</dbReference>
<comment type="pathway">
    <text evidence="1 5">Metabolic intermediate biosynthesis; prephenate biosynthesis; prephenate from chorismate: step 1/1.</text>
</comment>
<dbReference type="PIRSF" id="PIRSF026640">
    <property type="entry name" value="Peripl_chor_mut"/>
    <property type="match status" value="1"/>
</dbReference>
<evidence type="ECO:0000256" key="2">
    <source>
        <dbReference type="ARBA" id="ARBA00012404"/>
    </source>
</evidence>
<feature type="signal peptide" evidence="6">
    <location>
        <begin position="1"/>
        <end position="20"/>
    </location>
</feature>
<keyword evidence="3 6" id="KW-0732">Signal</keyword>
<dbReference type="Gene3D" id="1.20.59.10">
    <property type="entry name" value="Chorismate mutase"/>
    <property type="match status" value="1"/>
</dbReference>